<evidence type="ECO:0000313" key="6">
    <source>
        <dbReference type="Proteomes" id="UP001258181"/>
    </source>
</evidence>
<proteinExistence type="inferred from homology"/>
<dbReference type="EMBL" id="JAVDWA010000002">
    <property type="protein sequence ID" value="MDR7072507.1"/>
    <property type="molecule type" value="Genomic_DNA"/>
</dbReference>
<dbReference type="Proteomes" id="UP001258181">
    <property type="component" value="Unassembled WGS sequence"/>
</dbReference>
<organism evidence="5 6">
    <name type="scientific">Fictibacillus barbaricus</name>
    <dbReference type="NCBI Taxonomy" id="182136"/>
    <lineage>
        <taxon>Bacteria</taxon>
        <taxon>Bacillati</taxon>
        <taxon>Bacillota</taxon>
        <taxon>Bacilli</taxon>
        <taxon>Bacillales</taxon>
        <taxon>Fictibacillaceae</taxon>
        <taxon>Fictibacillus</taxon>
    </lineage>
</organism>
<feature type="domain" description="DnaB/C C-terminal" evidence="3">
    <location>
        <begin position="133"/>
        <end position="203"/>
    </location>
</feature>
<feature type="domain" description="DnaD N-terminal" evidence="4">
    <location>
        <begin position="17"/>
        <end position="116"/>
    </location>
</feature>
<gene>
    <name evidence="5" type="ORF">J2X07_001484</name>
</gene>
<evidence type="ECO:0000256" key="2">
    <source>
        <dbReference type="SAM" id="MobiDB-lite"/>
    </source>
</evidence>
<feature type="compositionally biased region" description="Basic and acidic residues" evidence="2">
    <location>
        <begin position="218"/>
        <end position="228"/>
    </location>
</feature>
<accession>A0ABU1TZ72</accession>
<dbReference type="PANTHER" id="PTHR37293:SF6">
    <property type="entry name" value="DNA REPLICATION PROTEIN DNAD"/>
    <property type="match status" value="1"/>
</dbReference>
<dbReference type="InterPro" id="IPR053843">
    <property type="entry name" value="DnaD_N"/>
</dbReference>
<dbReference type="InterPro" id="IPR006343">
    <property type="entry name" value="DnaB/C_C"/>
</dbReference>
<name>A0ABU1TZ72_9BACL</name>
<protein>
    <submittedName>
        <fullName evidence="5">DNA replication protein</fullName>
    </submittedName>
</protein>
<dbReference type="InterPro" id="IPR036388">
    <property type="entry name" value="WH-like_DNA-bd_sf"/>
</dbReference>
<dbReference type="SUPFAM" id="SSF158499">
    <property type="entry name" value="DnaD domain-like"/>
    <property type="match status" value="1"/>
</dbReference>
<dbReference type="RefSeq" id="WP_310257799.1">
    <property type="nucleotide sequence ID" value="NZ_JAVDWA010000002.1"/>
</dbReference>
<dbReference type="Gene3D" id="1.10.10.630">
    <property type="entry name" value="DnaD domain-like"/>
    <property type="match status" value="1"/>
</dbReference>
<keyword evidence="6" id="KW-1185">Reference proteome</keyword>
<comment type="caution">
    <text evidence="5">The sequence shown here is derived from an EMBL/GenBank/DDBJ whole genome shotgun (WGS) entry which is preliminary data.</text>
</comment>
<dbReference type="Gene3D" id="1.10.10.10">
    <property type="entry name" value="Winged helix-like DNA-binding domain superfamily/Winged helix DNA-binding domain"/>
    <property type="match status" value="1"/>
</dbReference>
<reference evidence="5 6" key="1">
    <citation type="submission" date="2023-07" db="EMBL/GenBank/DDBJ databases">
        <title>Sorghum-associated microbial communities from plants grown in Nebraska, USA.</title>
        <authorList>
            <person name="Schachtman D."/>
        </authorList>
    </citation>
    <scope>NUCLEOTIDE SEQUENCE [LARGE SCALE GENOMIC DNA]</scope>
    <source>
        <strain evidence="5 6">BE211</strain>
    </source>
</reference>
<dbReference type="Pfam" id="PF21984">
    <property type="entry name" value="DnaD_N"/>
    <property type="match status" value="1"/>
</dbReference>
<feature type="region of interest" description="Disordered" evidence="2">
    <location>
        <begin position="212"/>
        <end position="238"/>
    </location>
</feature>
<dbReference type="InterPro" id="IPR053162">
    <property type="entry name" value="DnaD"/>
</dbReference>
<dbReference type="InterPro" id="IPR034829">
    <property type="entry name" value="DnaD-like_sf"/>
</dbReference>
<dbReference type="NCBIfam" id="TIGR01446">
    <property type="entry name" value="DnaD_dom"/>
    <property type="match status" value="1"/>
</dbReference>
<dbReference type="PANTHER" id="PTHR37293">
    <property type="entry name" value="PHAGE REPLICATION PROTEIN-RELATED"/>
    <property type="match status" value="1"/>
</dbReference>
<evidence type="ECO:0000259" key="3">
    <source>
        <dbReference type="Pfam" id="PF07261"/>
    </source>
</evidence>
<evidence type="ECO:0000313" key="5">
    <source>
        <dbReference type="EMBL" id="MDR7072507.1"/>
    </source>
</evidence>
<evidence type="ECO:0000259" key="4">
    <source>
        <dbReference type="Pfam" id="PF21984"/>
    </source>
</evidence>
<sequence>MNGNLFEKWMSEGSISIPKMLLKYYKKIGLTDSECMLFIQLHVSIDSGNYFPTPQELSDRMTLSNSEMASMLRSLIGRGMLGMDQYEDKEKGVYFEAYTLQPLWNRLMESLKEEETVKKETDKKEIEQNVFVLFEKEFGRPLSPMELETLKIWIDEDRQSPELILTALKESVLSGKLNFRYIDRILFEWKKNGINSPEAAKRYGEKFRVRQLQQKNGQPEKPRNDSAIKRPAYNWLES</sequence>
<evidence type="ECO:0000256" key="1">
    <source>
        <dbReference type="ARBA" id="ARBA00093462"/>
    </source>
</evidence>
<comment type="similarity">
    <text evidence="1">Belongs to the DnaB/DnaD family.</text>
</comment>
<dbReference type="Pfam" id="PF07261">
    <property type="entry name" value="DnaB_2"/>
    <property type="match status" value="1"/>
</dbReference>